<accession>A0A0F9SPE6</accession>
<dbReference type="SUPFAM" id="SSF46785">
    <property type="entry name" value="Winged helix' DNA-binding domain"/>
    <property type="match status" value="1"/>
</dbReference>
<dbReference type="Pfam" id="PF13730">
    <property type="entry name" value="HTH_36"/>
    <property type="match status" value="1"/>
</dbReference>
<dbReference type="InterPro" id="IPR036390">
    <property type="entry name" value="WH_DNA-bd_sf"/>
</dbReference>
<gene>
    <name evidence="2" type="ORF">LCGC14_0827260</name>
</gene>
<evidence type="ECO:0008006" key="3">
    <source>
        <dbReference type="Google" id="ProtNLM"/>
    </source>
</evidence>
<name>A0A0F9SPE6_9ZZZZ</name>
<organism evidence="2">
    <name type="scientific">marine sediment metagenome</name>
    <dbReference type="NCBI Taxonomy" id="412755"/>
    <lineage>
        <taxon>unclassified sequences</taxon>
        <taxon>metagenomes</taxon>
        <taxon>ecological metagenomes</taxon>
    </lineage>
</organism>
<proteinExistence type="predicted"/>
<comment type="caution">
    <text evidence="2">The sequence shown here is derived from an EMBL/GenBank/DDBJ whole genome shotgun (WGS) entry which is preliminary data.</text>
</comment>
<dbReference type="EMBL" id="LAZR01002355">
    <property type="protein sequence ID" value="KKN31118.1"/>
    <property type="molecule type" value="Genomic_DNA"/>
</dbReference>
<dbReference type="AlphaFoldDB" id="A0A0F9SPE6"/>
<protein>
    <recommendedName>
        <fullName evidence="3">Helix-turn-helix domain-containing protein</fullName>
    </recommendedName>
</protein>
<evidence type="ECO:0000256" key="1">
    <source>
        <dbReference type="SAM" id="MobiDB-lite"/>
    </source>
</evidence>
<evidence type="ECO:0000313" key="2">
    <source>
        <dbReference type="EMBL" id="KKN31118.1"/>
    </source>
</evidence>
<dbReference type="Gene3D" id="1.10.10.10">
    <property type="entry name" value="Winged helix-like DNA-binding domain superfamily/Winged helix DNA-binding domain"/>
    <property type="match status" value="1"/>
</dbReference>
<reference evidence="2" key="1">
    <citation type="journal article" date="2015" name="Nature">
        <title>Complex archaea that bridge the gap between prokaryotes and eukaryotes.</title>
        <authorList>
            <person name="Spang A."/>
            <person name="Saw J.H."/>
            <person name="Jorgensen S.L."/>
            <person name="Zaremba-Niedzwiedzka K."/>
            <person name="Martijn J."/>
            <person name="Lind A.E."/>
            <person name="van Eijk R."/>
            <person name="Schleper C."/>
            <person name="Guy L."/>
            <person name="Ettema T.J."/>
        </authorList>
    </citation>
    <scope>NUCLEOTIDE SEQUENCE</scope>
</reference>
<sequence>MATKVPKSKDEQIGANEAKWGKTTMAAGWTAVPNILLERQSTLGISPTQLNILMIIFKHWWEHDNLPFPEMNTIAAAMGVSRSTVQRNIRVLEQLGLINRIYRKAKHGGNTSNQYDFDKLVKLLAAYAKDEIAHKEKGKEAKKKRLTPKGNKPALKVVSSS</sequence>
<feature type="region of interest" description="Disordered" evidence="1">
    <location>
        <begin position="135"/>
        <end position="161"/>
    </location>
</feature>
<dbReference type="InterPro" id="IPR036388">
    <property type="entry name" value="WH-like_DNA-bd_sf"/>
</dbReference>